<comment type="caution">
    <text evidence="5">The sequence shown here is derived from an EMBL/GenBank/DDBJ whole genome shotgun (WGS) entry which is preliminary data.</text>
</comment>
<evidence type="ECO:0000313" key="5">
    <source>
        <dbReference type="EMBL" id="EPD12360.1"/>
    </source>
</evidence>
<keyword evidence="4" id="KW-0808">Transferase</keyword>
<dbReference type="InterPro" id="IPR003787">
    <property type="entry name" value="Sulphur_relay_DsrE/F-like"/>
</dbReference>
<evidence type="ECO:0000256" key="3">
    <source>
        <dbReference type="ARBA" id="ARBA00022490"/>
    </source>
</evidence>
<dbReference type="SUPFAM" id="SSF75169">
    <property type="entry name" value="DsrEFH-like"/>
    <property type="match status" value="1"/>
</dbReference>
<dbReference type="PANTHER" id="PTHR34874">
    <property type="entry name" value="PROTEIN YCHN"/>
    <property type="match status" value="1"/>
</dbReference>
<comment type="subcellular location">
    <subcellularLocation>
        <location evidence="1">Cytoplasm</location>
    </subcellularLocation>
</comment>
<dbReference type="GO" id="GO:0016783">
    <property type="term" value="F:sulfurtransferase activity"/>
    <property type="evidence" value="ECO:0007669"/>
    <property type="project" value="InterPro"/>
</dbReference>
<reference evidence="5 6" key="1">
    <citation type="journal article" date="2013" name="Genome Announc.">
        <title>Genome Sequence of the Pyrene- and Fluoranthene-Degrading Bacterium Cycloclasticus sp. Strain PY97M.</title>
        <authorList>
            <person name="Cui Z."/>
            <person name="Xu G."/>
            <person name="Li Q."/>
            <person name="Gao W."/>
            <person name="Zheng L."/>
        </authorList>
    </citation>
    <scope>NUCLEOTIDE SEQUENCE [LARGE SCALE GENOMIC DNA]</scope>
    <source>
        <strain evidence="5 6">PY97M</strain>
    </source>
</reference>
<accession>A0AB33YZ13</accession>
<evidence type="ECO:0000256" key="2">
    <source>
        <dbReference type="ARBA" id="ARBA00007067"/>
    </source>
</evidence>
<dbReference type="GO" id="GO:0097163">
    <property type="term" value="F:sulfur carrier activity"/>
    <property type="evidence" value="ECO:0007669"/>
    <property type="project" value="TreeGrafter"/>
</dbReference>
<proteinExistence type="inferred from homology"/>
<name>A0AB33YZ13_9GAMM</name>
<protein>
    <submittedName>
        <fullName evidence="5">Sulfurtransferase dsrE</fullName>
    </submittedName>
</protein>
<keyword evidence="6" id="KW-1185">Reference proteome</keyword>
<dbReference type="NCBIfam" id="NF001237">
    <property type="entry name" value="PRK00207.1"/>
    <property type="match status" value="1"/>
</dbReference>
<dbReference type="PANTHER" id="PTHR34874:SF3">
    <property type="entry name" value="SULFURTRANSFERASE TUSD"/>
    <property type="match status" value="1"/>
</dbReference>
<organism evidence="5 6">
    <name type="scientific">Cycloclasticus pugetii</name>
    <dbReference type="NCBI Taxonomy" id="34068"/>
    <lineage>
        <taxon>Bacteria</taxon>
        <taxon>Pseudomonadati</taxon>
        <taxon>Pseudomonadota</taxon>
        <taxon>Gammaproteobacteria</taxon>
        <taxon>Thiotrichales</taxon>
        <taxon>Piscirickettsiaceae</taxon>
        <taxon>Cycloclasticus</taxon>
    </lineage>
</organism>
<evidence type="ECO:0000256" key="4">
    <source>
        <dbReference type="ARBA" id="ARBA00022679"/>
    </source>
</evidence>
<comment type="similarity">
    <text evidence="2">Belongs to the DsrE/TusD family.</text>
</comment>
<keyword evidence="3" id="KW-0963">Cytoplasm</keyword>
<gene>
    <name evidence="5" type="ORF">L196_10354</name>
</gene>
<dbReference type="InterPro" id="IPR017463">
    <property type="entry name" value="Sulphur_relay_TusD/DsrE"/>
</dbReference>
<dbReference type="NCBIfam" id="TIGR03012">
    <property type="entry name" value="sulf_tusD_dsrE"/>
    <property type="match status" value="1"/>
</dbReference>
<dbReference type="GO" id="GO:1990228">
    <property type="term" value="C:sulfurtransferase complex"/>
    <property type="evidence" value="ECO:0007669"/>
    <property type="project" value="TreeGrafter"/>
</dbReference>
<sequence length="130" mass="14442">MKISIQINASPYQYQAADTAWHFIEAAIASGHDIYRVFFYHDGIFNACRDSRPPSDERDIVKRWTALQAEKGVDLVVCVSSAQRRGLLEKTVAHKVSGYENALADGFRIAGLGLLMEAVIESDRHVTFGA</sequence>
<dbReference type="AlphaFoldDB" id="A0AB33YZ13"/>
<dbReference type="Proteomes" id="UP000015462">
    <property type="component" value="Unassembled WGS sequence"/>
</dbReference>
<evidence type="ECO:0000313" key="6">
    <source>
        <dbReference type="Proteomes" id="UP000015462"/>
    </source>
</evidence>
<dbReference type="Gene3D" id="3.40.1260.10">
    <property type="entry name" value="DsrEFH-like"/>
    <property type="match status" value="1"/>
</dbReference>
<dbReference type="InterPro" id="IPR027396">
    <property type="entry name" value="DsrEFH-like"/>
</dbReference>
<dbReference type="RefSeq" id="WP_016390912.1">
    <property type="nucleotide sequence ID" value="NZ_KE646811.1"/>
</dbReference>
<dbReference type="Pfam" id="PF02635">
    <property type="entry name" value="DsrE"/>
    <property type="match status" value="1"/>
</dbReference>
<dbReference type="EMBL" id="ASHL01000011">
    <property type="protein sequence ID" value="EPD12360.1"/>
    <property type="molecule type" value="Genomic_DNA"/>
</dbReference>
<dbReference type="GO" id="GO:0002143">
    <property type="term" value="P:tRNA wobble position uridine thiolation"/>
    <property type="evidence" value="ECO:0007669"/>
    <property type="project" value="TreeGrafter"/>
</dbReference>
<evidence type="ECO:0000256" key="1">
    <source>
        <dbReference type="ARBA" id="ARBA00004496"/>
    </source>
</evidence>